<comment type="caution">
    <text evidence="1">The sequence shown here is derived from an EMBL/GenBank/DDBJ whole genome shotgun (WGS) entry which is preliminary data.</text>
</comment>
<dbReference type="Proteomes" id="UP001597201">
    <property type="component" value="Unassembled WGS sequence"/>
</dbReference>
<reference evidence="2" key="1">
    <citation type="journal article" date="2019" name="Int. J. Syst. Evol. Microbiol.">
        <title>The Global Catalogue of Microorganisms (GCM) 10K type strain sequencing project: providing services to taxonomists for standard genome sequencing and annotation.</title>
        <authorList>
            <consortium name="The Broad Institute Genomics Platform"/>
            <consortium name="The Broad Institute Genome Sequencing Center for Infectious Disease"/>
            <person name="Wu L."/>
            <person name="Ma J."/>
        </authorList>
    </citation>
    <scope>NUCLEOTIDE SEQUENCE [LARGE SCALE GENOMIC DNA]</scope>
    <source>
        <strain evidence="2">CCUG 61485</strain>
    </source>
</reference>
<gene>
    <name evidence="1" type="ORF">ACFQ39_09255</name>
</gene>
<organism evidence="1 2">
    <name type="scientific">Namhaeicola litoreus</name>
    <dbReference type="NCBI Taxonomy" id="1052145"/>
    <lineage>
        <taxon>Bacteria</taxon>
        <taxon>Pseudomonadati</taxon>
        <taxon>Bacteroidota</taxon>
        <taxon>Flavobacteriia</taxon>
        <taxon>Flavobacteriales</taxon>
        <taxon>Flavobacteriaceae</taxon>
        <taxon>Namhaeicola</taxon>
    </lineage>
</organism>
<proteinExistence type="predicted"/>
<evidence type="ECO:0000313" key="2">
    <source>
        <dbReference type="Proteomes" id="UP001597201"/>
    </source>
</evidence>
<sequence length="221" mass="25287">MQEEILNKRIDALDRKLDLLLAHVQEQKLNTEMVSDLVSDFQIIGKDAYDSTVAELDKRQIELHPNEMTDLAVTFLRNIGNIRKVMEMLEMGMDFANDIGPIANETIIDFTKKMSEFEQKGYFEFAKEIIPIADNIVKGFKPEDVRELANSIVSILTTLKQMTQPDVLNTMNNAVKVFNSIETENVPSYSLWKFMREMNSPEMRKSLGVAVTFLKNLSKTS</sequence>
<dbReference type="InterPro" id="IPR012440">
    <property type="entry name" value="DUF1641"/>
</dbReference>
<accession>A0ABW3Y434</accession>
<keyword evidence="2" id="KW-1185">Reference proteome</keyword>
<dbReference type="EMBL" id="JBHTMY010000003">
    <property type="protein sequence ID" value="MFD1315802.1"/>
    <property type="molecule type" value="Genomic_DNA"/>
</dbReference>
<evidence type="ECO:0000313" key="1">
    <source>
        <dbReference type="EMBL" id="MFD1315802.1"/>
    </source>
</evidence>
<dbReference type="RefSeq" id="WP_377178321.1">
    <property type="nucleotide sequence ID" value="NZ_JBHTMY010000003.1"/>
</dbReference>
<protein>
    <submittedName>
        <fullName evidence="1">DUF1641 domain-containing protein</fullName>
    </submittedName>
</protein>
<dbReference type="Pfam" id="PF07849">
    <property type="entry name" value="DUF1641"/>
    <property type="match status" value="1"/>
</dbReference>
<name>A0ABW3Y434_9FLAO</name>